<keyword evidence="1" id="KW-0812">Transmembrane</keyword>
<evidence type="ECO:0000256" key="1">
    <source>
        <dbReference type="SAM" id="Phobius"/>
    </source>
</evidence>
<dbReference type="AlphaFoldDB" id="A0A937XHS7"/>
<keyword evidence="1" id="KW-0472">Membrane</keyword>
<feature type="transmembrane region" description="Helical" evidence="1">
    <location>
        <begin position="68"/>
        <end position="85"/>
    </location>
</feature>
<feature type="transmembrane region" description="Helical" evidence="1">
    <location>
        <begin position="161"/>
        <end position="185"/>
    </location>
</feature>
<proteinExistence type="predicted"/>
<feature type="transmembrane region" description="Helical" evidence="1">
    <location>
        <begin position="123"/>
        <end position="149"/>
    </location>
</feature>
<feature type="transmembrane region" description="Helical" evidence="1">
    <location>
        <begin position="24"/>
        <end position="48"/>
    </location>
</feature>
<organism evidence="2 3">
    <name type="scientific">candidate division WOR-3 bacterium</name>
    <dbReference type="NCBI Taxonomy" id="2052148"/>
    <lineage>
        <taxon>Bacteria</taxon>
        <taxon>Bacteria division WOR-3</taxon>
    </lineage>
</organism>
<keyword evidence="1" id="KW-1133">Transmembrane helix</keyword>
<comment type="caution">
    <text evidence="2">The sequence shown here is derived from an EMBL/GenBank/DDBJ whole genome shotgun (WGS) entry which is preliminary data.</text>
</comment>
<reference evidence="2" key="1">
    <citation type="submission" date="2019-03" db="EMBL/GenBank/DDBJ databases">
        <title>Lake Tanganyika Metagenome-Assembled Genomes (MAGs).</title>
        <authorList>
            <person name="Tran P."/>
        </authorList>
    </citation>
    <scope>NUCLEOTIDE SEQUENCE</scope>
    <source>
        <strain evidence="2">K_DeepCast_150m_m2_040</strain>
    </source>
</reference>
<sequence length="207" mass="22626">MSVSSQDQNGVFREHLARAARATFYLRVLFSLALLFHAGFGPGLLLRFRLTGCGSVEPVAQLYAFRPVIYAYLHVALVAVLGALCRRAVGLFEAEYLQDTAHEVARGGRESDLRLLRISPRPFVLSSHIAVDTVIFSAALLAFSFWIVILAETTPANMLSYQVAGIVLGSYGLFASLIIMGLVWFNAARRLARLKADASAPSSEHQV</sequence>
<dbReference type="EMBL" id="VGIR01000048">
    <property type="protein sequence ID" value="MBM3331881.1"/>
    <property type="molecule type" value="Genomic_DNA"/>
</dbReference>
<protein>
    <recommendedName>
        <fullName evidence="4">Transmembrane protein</fullName>
    </recommendedName>
</protein>
<dbReference type="Proteomes" id="UP000779900">
    <property type="component" value="Unassembled WGS sequence"/>
</dbReference>
<evidence type="ECO:0000313" key="2">
    <source>
        <dbReference type="EMBL" id="MBM3331881.1"/>
    </source>
</evidence>
<name>A0A937XHS7_UNCW3</name>
<evidence type="ECO:0000313" key="3">
    <source>
        <dbReference type="Proteomes" id="UP000779900"/>
    </source>
</evidence>
<accession>A0A937XHS7</accession>
<evidence type="ECO:0008006" key="4">
    <source>
        <dbReference type="Google" id="ProtNLM"/>
    </source>
</evidence>
<gene>
    <name evidence="2" type="ORF">FJY68_08535</name>
</gene>